<keyword evidence="3" id="KW-0804">Transcription</keyword>
<evidence type="ECO:0000313" key="5">
    <source>
        <dbReference type="EMBL" id="BAH31436.1"/>
    </source>
</evidence>
<dbReference type="SUPFAM" id="SSF46689">
    <property type="entry name" value="Homeodomain-like"/>
    <property type="match status" value="1"/>
</dbReference>
<dbReference type="eggNOG" id="COG2207">
    <property type="taxonomic scope" value="Bacteria"/>
</dbReference>
<dbReference type="Pfam" id="PF12833">
    <property type="entry name" value="HTH_18"/>
    <property type="match status" value="1"/>
</dbReference>
<keyword evidence="2" id="KW-0238">DNA-binding</keyword>
<feature type="domain" description="HTH araC/xylS-type" evidence="4">
    <location>
        <begin position="152"/>
        <end position="249"/>
    </location>
</feature>
<protein>
    <submittedName>
        <fullName evidence="5">Putative AraC family transcriptional regulator</fullName>
    </submittedName>
</protein>
<evidence type="ECO:0000259" key="4">
    <source>
        <dbReference type="PROSITE" id="PS01124"/>
    </source>
</evidence>
<dbReference type="PROSITE" id="PS01124">
    <property type="entry name" value="HTH_ARAC_FAMILY_2"/>
    <property type="match status" value="1"/>
</dbReference>
<dbReference type="InterPro" id="IPR009057">
    <property type="entry name" value="Homeodomain-like_sf"/>
</dbReference>
<proteinExistence type="predicted"/>
<dbReference type="SUPFAM" id="SSF51182">
    <property type="entry name" value="RmlC-like cupins"/>
    <property type="match status" value="1"/>
</dbReference>
<gene>
    <name evidence="5" type="ordered locus">RER_07280</name>
</gene>
<accession>C0ZPV8</accession>
<dbReference type="AlphaFoldDB" id="C0ZPV8"/>
<organism evidence="5 6">
    <name type="scientific">Rhodococcus erythropolis (strain PR4 / NBRC 100887)</name>
    <dbReference type="NCBI Taxonomy" id="234621"/>
    <lineage>
        <taxon>Bacteria</taxon>
        <taxon>Bacillati</taxon>
        <taxon>Actinomycetota</taxon>
        <taxon>Actinomycetes</taxon>
        <taxon>Mycobacteriales</taxon>
        <taxon>Nocardiaceae</taxon>
        <taxon>Rhodococcus</taxon>
        <taxon>Rhodococcus erythropolis group</taxon>
    </lineage>
</organism>
<dbReference type="EMBL" id="AP008957">
    <property type="protein sequence ID" value="BAH31436.1"/>
    <property type="molecule type" value="Genomic_DNA"/>
</dbReference>
<dbReference type="KEGG" id="rer:RER_07280"/>
<dbReference type="PANTHER" id="PTHR46796">
    <property type="entry name" value="HTH-TYPE TRANSCRIPTIONAL ACTIVATOR RHAS-RELATED"/>
    <property type="match status" value="1"/>
</dbReference>
<evidence type="ECO:0000313" key="6">
    <source>
        <dbReference type="Proteomes" id="UP000002204"/>
    </source>
</evidence>
<dbReference type="InterPro" id="IPR050204">
    <property type="entry name" value="AraC_XylS_family_regulators"/>
</dbReference>
<keyword evidence="1" id="KW-0805">Transcription regulation</keyword>
<dbReference type="InterPro" id="IPR018060">
    <property type="entry name" value="HTH_AraC"/>
</dbReference>
<evidence type="ECO:0000256" key="3">
    <source>
        <dbReference type="ARBA" id="ARBA00023163"/>
    </source>
</evidence>
<dbReference type="Gene3D" id="1.10.10.60">
    <property type="entry name" value="Homeodomain-like"/>
    <property type="match status" value="1"/>
</dbReference>
<dbReference type="InterPro" id="IPR011051">
    <property type="entry name" value="RmlC_Cupin_sf"/>
</dbReference>
<sequence>MISDMTWSGAVHMQPGILMFTGAVGSAHMHSHAAVQIMIIDDGDVTVTDGDGHSEVVRSVVIPSGAVHALSASEGAWGRAIYVDSTTGMGLRIRPPEPGRGGVADWSDRGQTAVAMTDRGADSDLEYAARLIDSLSEREKASNSGALHPALEHALTLLPERISGQVTLTDIAALVSISPGRLGRIFNDQLQMSFSTYIRWLRLRRAMEVMSSGATLTTSAHEAGFTDSAHLNRICHSMFGLTPSAATGGLTWN</sequence>
<dbReference type="GO" id="GO:0003700">
    <property type="term" value="F:DNA-binding transcription factor activity"/>
    <property type="evidence" value="ECO:0007669"/>
    <property type="project" value="InterPro"/>
</dbReference>
<dbReference type="GO" id="GO:0043565">
    <property type="term" value="F:sequence-specific DNA binding"/>
    <property type="evidence" value="ECO:0007669"/>
    <property type="project" value="InterPro"/>
</dbReference>
<evidence type="ECO:0000256" key="2">
    <source>
        <dbReference type="ARBA" id="ARBA00023125"/>
    </source>
</evidence>
<reference evidence="5 6" key="2">
    <citation type="journal article" date="2006" name="Environ. Microbiol.">
        <title>Sequence analysis of three plasmids harboured in Rhodococcus erythropolis strain PR4.</title>
        <authorList>
            <person name="Sekine M."/>
            <person name="Tanikawa S."/>
            <person name="Omata S."/>
            <person name="Saito M."/>
            <person name="Fujisawa T."/>
            <person name="Tsukatani N."/>
            <person name="Tajima T."/>
            <person name="Sekigawa T."/>
            <person name="Kosugi H."/>
            <person name="Matsuo Y."/>
            <person name="Nishiko R."/>
            <person name="Imamura K."/>
            <person name="Ito M."/>
            <person name="Narita H."/>
            <person name="Tago S."/>
            <person name="Fujita N."/>
            <person name="Harayama S."/>
        </authorList>
    </citation>
    <scope>NUCLEOTIDE SEQUENCE [LARGE SCALE GENOMIC DNA]</scope>
    <source>
        <strain evidence="6">PR4 / NBRC 100887</strain>
    </source>
</reference>
<dbReference type="Proteomes" id="UP000002204">
    <property type="component" value="Chromosome"/>
</dbReference>
<name>C0ZPV8_RHOE4</name>
<reference evidence="6" key="1">
    <citation type="submission" date="2005-03" db="EMBL/GenBank/DDBJ databases">
        <title>Comparison of the complete genome sequences of Rhodococcus erythropolis PR4 and Rhodococcus opacus B4.</title>
        <authorList>
            <person name="Takarada H."/>
            <person name="Sekine M."/>
            <person name="Hosoyama A."/>
            <person name="Yamada R."/>
            <person name="Fujisawa T."/>
            <person name="Omata S."/>
            <person name="Shimizu A."/>
            <person name="Tsukatani N."/>
            <person name="Tanikawa S."/>
            <person name="Fujita N."/>
            <person name="Harayama S."/>
        </authorList>
    </citation>
    <scope>NUCLEOTIDE SEQUENCE [LARGE SCALE GENOMIC DNA]</scope>
    <source>
        <strain evidence="6">PR4 / NBRC 100887</strain>
    </source>
</reference>
<dbReference type="HOGENOM" id="CLU_073078_1_0_11"/>
<dbReference type="SMART" id="SM00342">
    <property type="entry name" value="HTH_ARAC"/>
    <property type="match status" value="1"/>
</dbReference>
<evidence type="ECO:0000256" key="1">
    <source>
        <dbReference type="ARBA" id="ARBA00023015"/>
    </source>
</evidence>